<dbReference type="Pfam" id="PF21221">
    <property type="entry name" value="B_lactamase-like_C"/>
    <property type="match status" value="1"/>
</dbReference>
<dbReference type="InterPro" id="IPR036388">
    <property type="entry name" value="WH-like_DNA-bd_sf"/>
</dbReference>
<evidence type="ECO:0000313" key="6">
    <source>
        <dbReference type="Proteomes" id="UP000608420"/>
    </source>
</evidence>
<comment type="function">
    <text evidence="2">Counteracts the endogenous Pycsar antiviral defense system. Phosphodiesterase that enables metal-dependent hydrolysis of host cyclic nucleotide Pycsar defense signals such as cCMP and cUMP.</text>
</comment>
<dbReference type="PANTHER" id="PTHR23131">
    <property type="entry name" value="ENDORIBONUCLEASE LACTB2"/>
    <property type="match status" value="1"/>
</dbReference>
<evidence type="ECO:0000256" key="1">
    <source>
        <dbReference type="ARBA" id="ARBA00034221"/>
    </source>
</evidence>
<gene>
    <name evidence="5" type="ORF">GCM10010913_08740</name>
</gene>
<dbReference type="Proteomes" id="UP000608420">
    <property type="component" value="Unassembled WGS sequence"/>
</dbReference>
<dbReference type="SMART" id="SM00849">
    <property type="entry name" value="Lactamase_B"/>
    <property type="match status" value="1"/>
</dbReference>
<dbReference type="Gene3D" id="1.10.10.10">
    <property type="entry name" value="Winged helix-like DNA-binding domain superfamily/Winged helix DNA-binding domain"/>
    <property type="match status" value="1"/>
</dbReference>
<keyword evidence="6" id="KW-1185">Reference proteome</keyword>
<dbReference type="InterPro" id="IPR048933">
    <property type="entry name" value="B_lactamase-like_C"/>
</dbReference>
<dbReference type="PANTHER" id="PTHR23131:SF4">
    <property type="entry name" value="METALLO-BETA-LACTAMASE SUPERFAMILY POTEIN"/>
    <property type="match status" value="1"/>
</dbReference>
<dbReference type="RefSeq" id="WP_120463288.1">
    <property type="nucleotide sequence ID" value="NZ_BMIW01000004.1"/>
</dbReference>
<proteinExistence type="predicted"/>
<dbReference type="InterPro" id="IPR036866">
    <property type="entry name" value="RibonucZ/Hydroxyglut_hydro"/>
</dbReference>
<reference evidence="6" key="1">
    <citation type="journal article" date="2019" name="Int. J. Syst. Evol. Microbiol.">
        <title>The Global Catalogue of Microorganisms (GCM) 10K type strain sequencing project: providing services to taxonomists for standard genome sequencing and annotation.</title>
        <authorList>
            <consortium name="The Broad Institute Genomics Platform"/>
            <consortium name="The Broad Institute Genome Sequencing Center for Infectious Disease"/>
            <person name="Wu L."/>
            <person name="Ma J."/>
        </authorList>
    </citation>
    <scope>NUCLEOTIDE SEQUENCE [LARGE SCALE GENOMIC DNA]</scope>
    <source>
        <strain evidence="6">CGMCC 1.15420</strain>
    </source>
</reference>
<dbReference type="EMBL" id="BMIW01000004">
    <property type="protein sequence ID" value="GGF89589.1"/>
    <property type="molecule type" value="Genomic_DNA"/>
</dbReference>
<dbReference type="InterPro" id="IPR050662">
    <property type="entry name" value="Sec-metab_biosynth-thioest"/>
</dbReference>
<dbReference type="CDD" id="cd07725">
    <property type="entry name" value="TTHA1429-like_MBL-fold"/>
    <property type="match status" value="1"/>
</dbReference>
<dbReference type="Pfam" id="PF00753">
    <property type="entry name" value="Lactamase_B"/>
    <property type="match status" value="1"/>
</dbReference>
<organism evidence="5 6">
    <name type="scientific">Paenibacillus aceti</name>
    <dbReference type="NCBI Taxonomy" id="1820010"/>
    <lineage>
        <taxon>Bacteria</taxon>
        <taxon>Bacillati</taxon>
        <taxon>Bacillota</taxon>
        <taxon>Bacilli</taxon>
        <taxon>Bacillales</taxon>
        <taxon>Paenibacillaceae</taxon>
        <taxon>Paenibacillus</taxon>
    </lineage>
</organism>
<comment type="catalytic activity">
    <reaction evidence="3">
        <text>3',5'-cyclic UMP + H2O = UMP + H(+)</text>
        <dbReference type="Rhea" id="RHEA:70575"/>
        <dbReference type="ChEBI" id="CHEBI:15377"/>
        <dbReference type="ChEBI" id="CHEBI:15378"/>
        <dbReference type="ChEBI" id="CHEBI:57865"/>
        <dbReference type="ChEBI" id="CHEBI:184387"/>
    </reaction>
    <physiologicalReaction direction="left-to-right" evidence="3">
        <dbReference type="Rhea" id="RHEA:70576"/>
    </physiologicalReaction>
</comment>
<comment type="catalytic activity">
    <reaction evidence="1">
        <text>3',5'-cyclic CMP + H2O = CMP + H(+)</text>
        <dbReference type="Rhea" id="RHEA:72675"/>
        <dbReference type="ChEBI" id="CHEBI:15377"/>
        <dbReference type="ChEBI" id="CHEBI:15378"/>
        <dbReference type="ChEBI" id="CHEBI:58003"/>
        <dbReference type="ChEBI" id="CHEBI:60377"/>
    </reaction>
    <physiologicalReaction direction="left-to-right" evidence="1">
        <dbReference type="Rhea" id="RHEA:72676"/>
    </physiologicalReaction>
</comment>
<evidence type="ECO:0000259" key="4">
    <source>
        <dbReference type="SMART" id="SM00849"/>
    </source>
</evidence>
<accession>A0ABQ1VQC5</accession>
<protein>
    <submittedName>
        <fullName evidence="5">MBL fold metallo-hydrolase</fullName>
    </submittedName>
</protein>
<evidence type="ECO:0000313" key="5">
    <source>
        <dbReference type="EMBL" id="GGF89589.1"/>
    </source>
</evidence>
<comment type="caution">
    <text evidence="5">The sequence shown here is derived from an EMBL/GenBank/DDBJ whole genome shotgun (WGS) entry which is preliminary data.</text>
</comment>
<evidence type="ECO:0000256" key="3">
    <source>
        <dbReference type="ARBA" id="ARBA00048505"/>
    </source>
</evidence>
<name>A0ABQ1VQC5_9BACL</name>
<feature type="domain" description="Metallo-beta-lactamase" evidence="4">
    <location>
        <begin position="26"/>
        <end position="239"/>
    </location>
</feature>
<dbReference type="SUPFAM" id="SSF56281">
    <property type="entry name" value="Metallo-hydrolase/oxidoreductase"/>
    <property type="match status" value="1"/>
</dbReference>
<dbReference type="Gene3D" id="3.60.15.10">
    <property type="entry name" value="Ribonuclease Z/Hydroxyacylglutathione hydrolase-like"/>
    <property type="match status" value="1"/>
</dbReference>
<evidence type="ECO:0000256" key="2">
    <source>
        <dbReference type="ARBA" id="ARBA00034301"/>
    </source>
</evidence>
<dbReference type="InterPro" id="IPR001279">
    <property type="entry name" value="Metallo-B-lactamas"/>
</dbReference>
<sequence length="327" mass="36820">MNSQIEAWEEYGLTRVPVSMAPPLRYVNSYVLRGEEGITIIDPGPHTAATEAEWREFMRELKLDPKDVSSIIITHHHPDHYGLAGYLQQWSGAPVYMSHRAHEETLRMWGAASTMNEDLLKLYREHGMPADWTAQLPAHMESFMPQVNPTAEVSYIHEGDQIRMGGQSWRAIETAGHAPGHLSFYDERRGLMLCGDAVLPQISPNVSLMPGSDPQPLESFMNSLRRLEQYEVALAFPGHRRPFSHFAERISMLLKHHEERLEVIAAMLAKQPLSGFAVCTGLFGTGLGIHQMRFAMSEALAHLVELERRGYAVQIPAEGETALFVQK</sequence>